<reference evidence="10 11" key="1">
    <citation type="journal article" date="2021" name="Int. J. Syst. Evol. Microbiol.">
        <title>Steroidobacter gossypii sp. nov., isolated from soil of cotton cropping field.</title>
        <authorList>
            <person name="Huang R."/>
            <person name="Yang S."/>
            <person name="Zhen C."/>
            <person name="Liu W."/>
        </authorList>
    </citation>
    <scope>NUCLEOTIDE SEQUENCE [LARGE SCALE GENOMIC DNA]</scope>
    <source>
        <strain evidence="10 11">S1-65</strain>
    </source>
</reference>
<dbReference type="RefSeq" id="WP_203170074.1">
    <property type="nucleotide sequence ID" value="NZ_JAEVLS010000006.1"/>
</dbReference>
<dbReference type="Proteomes" id="UP000661077">
    <property type="component" value="Unassembled WGS sequence"/>
</dbReference>
<evidence type="ECO:0000256" key="4">
    <source>
        <dbReference type="ARBA" id="ARBA00022519"/>
    </source>
</evidence>
<feature type="transmembrane region" description="Helical" evidence="8">
    <location>
        <begin position="330"/>
        <end position="350"/>
    </location>
</feature>
<protein>
    <submittedName>
        <fullName evidence="10">Iron ABC transporter permease</fullName>
    </submittedName>
</protein>
<dbReference type="EMBL" id="JAEVLS010000006">
    <property type="protein sequence ID" value="MBM0107966.1"/>
    <property type="molecule type" value="Genomic_DNA"/>
</dbReference>
<sequence>MTRRAWRDPLSVVLAVVLCLPALVPLLVIAHATISPEADVWAHLARYVLPEVTANTIKLLLGVAILSGIVGTALAWLTSICEFPGRRFFDWALLLPLAIPTYVLAFVAVGFLDYSGPLQSWLREWTGTSAWVPRIRSTGGVILVLSLALYPYVYLLARTAFLTQGRRALEAAQTLGLGRAAATWKVALPMARPWIAAGIALTCMETLADFGAVSVFNYNTFTTAIYRAWFGMFSVNAALELAGVLLLFVIAAFALERASRAGARFTSSRDVTREAARLQLGPAARWLAFAGAALILALSFVLPLVQLLIWSVKNAGDIDSRYWGFIARSLMLAGSAAVVIVTASLALAYVERRRSTASMRMLVRLATLGYAIPGTVLAVGIVVPLVLLNNQLQGWLRGWFGDAAPVLLLQGTLLAVLIAYLARFLTVGFNPVESGLQRVTRSIDEVAASLGVVGTDLIRKVHVPLLRTSLATAATLVFVDVMKEMPITLITRPPGWDTLAVRVWEMTSEGEWERAALPAVAIVLVGLIPAAMLTRRGAHVA</sequence>
<evidence type="ECO:0000256" key="3">
    <source>
        <dbReference type="ARBA" id="ARBA00022475"/>
    </source>
</evidence>
<evidence type="ECO:0000256" key="6">
    <source>
        <dbReference type="ARBA" id="ARBA00022989"/>
    </source>
</evidence>
<feature type="domain" description="ABC transmembrane type-1" evidence="9">
    <location>
        <begin position="326"/>
        <end position="533"/>
    </location>
</feature>
<feature type="transmembrane region" description="Helical" evidence="8">
    <location>
        <begin position="89"/>
        <end position="115"/>
    </location>
</feature>
<keyword evidence="3" id="KW-1003">Cell membrane</keyword>
<dbReference type="Gene3D" id="1.10.3720.10">
    <property type="entry name" value="MetI-like"/>
    <property type="match status" value="2"/>
</dbReference>
<dbReference type="InterPro" id="IPR035906">
    <property type="entry name" value="MetI-like_sf"/>
</dbReference>
<keyword evidence="5 8" id="KW-0812">Transmembrane</keyword>
<feature type="transmembrane region" description="Helical" evidence="8">
    <location>
        <begin position="56"/>
        <end position="77"/>
    </location>
</feature>
<proteinExistence type="inferred from homology"/>
<feature type="transmembrane region" description="Helical" evidence="8">
    <location>
        <begin position="362"/>
        <end position="387"/>
    </location>
</feature>
<comment type="similarity">
    <text evidence="8">Belongs to the binding-protein-dependent transport system permease family.</text>
</comment>
<dbReference type="PROSITE" id="PS50928">
    <property type="entry name" value="ABC_TM1"/>
    <property type="match status" value="2"/>
</dbReference>
<gene>
    <name evidence="10" type="ORF">JM946_24795</name>
</gene>
<feature type="transmembrane region" description="Helical" evidence="8">
    <location>
        <begin position="228"/>
        <end position="255"/>
    </location>
</feature>
<feature type="domain" description="ABC transmembrane type-1" evidence="9">
    <location>
        <begin position="53"/>
        <end position="254"/>
    </location>
</feature>
<dbReference type="PANTHER" id="PTHR43357">
    <property type="entry name" value="INNER MEMBRANE ABC TRANSPORTER PERMEASE PROTEIN YDCV"/>
    <property type="match status" value="1"/>
</dbReference>
<feature type="transmembrane region" description="Helical" evidence="8">
    <location>
        <begin position="286"/>
        <end position="310"/>
    </location>
</feature>
<dbReference type="CDD" id="cd06261">
    <property type="entry name" value="TM_PBP2"/>
    <property type="match status" value="2"/>
</dbReference>
<keyword evidence="11" id="KW-1185">Reference proteome</keyword>
<evidence type="ECO:0000256" key="5">
    <source>
        <dbReference type="ARBA" id="ARBA00022692"/>
    </source>
</evidence>
<feature type="transmembrane region" description="Helical" evidence="8">
    <location>
        <begin position="407"/>
        <end position="429"/>
    </location>
</feature>
<comment type="subcellular location">
    <subcellularLocation>
        <location evidence="1">Cell inner membrane</location>
        <topology evidence="1">Multi-pass membrane protein</topology>
    </subcellularLocation>
    <subcellularLocation>
        <location evidence="8">Cell membrane</location>
        <topology evidence="8">Multi-pass membrane protein</topology>
    </subcellularLocation>
</comment>
<keyword evidence="2 8" id="KW-0813">Transport</keyword>
<dbReference type="PANTHER" id="PTHR43357:SF3">
    <property type="entry name" value="FE(3+)-TRANSPORT SYSTEM PERMEASE PROTEIN FBPB 2"/>
    <property type="match status" value="1"/>
</dbReference>
<feature type="transmembrane region" description="Helical" evidence="8">
    <location>
        <begin position="515"/>
        <end position="533"/>
    </location>
</feature>
<accession>A0ABS1X413</accession>
<keyword evidence="6 8" id="KW-1133">Transmembrane helix</keyword>
<evidence type="ECO:0000313" key="10">
    <source>
        <dbReference type="EMBL" id="MBM0107966.1"/>
    </source>
</evidence>
<evidence type="ECO:0000256" key="2">
    <source>
        <dbReference type="ARBA" id="ARBA00022448"/>
    </source>
</evidence>
<feature type="transmembrane region" description="Helical" evidence="8">
    <location>
        <begin position="194"/>
        <end position="216"/>
    </location>
</feature>
<comment type="caution">
    <text evidence="10">The sequence shown here is derived from an EMBL/GenBank/DDBJ whole genome shotgun (WGS) entry which is preliminary data.</text>
</comment>
<keyword evidence="4" id="KW-0997">Cell inner membrane</keyword>
<evidence type="ECO:0000256" key="1">
    <source>
        <dbReference type="ARBA" id="ARBA00004429"/>
    </source>
</evidence>
<evidence type="ECO:0000256" key="7">
    <source>
        <dbReference type="ARBA" id="ARBA00023136"/>
    </source>
</evidence>
<dbReference type="Pfam" id="PF00528">
    <property type="entry name" value="BPD_transp_1"/>
    <property type="match status" value="1"/>
</dbReference>
<evidence type="ECO:0000259" key="9">
    <source>
        <dbReference type="PROSITE" id="PS50928"/>
    </source>
</evidence>
<organism evidence="10 11">
    <name type="scientific">Steroidobacter gossypii</name>
    <dbReference type="NCBI Taxonomy" id="2805490"/>
    <lineage>
        <taxon>Bacteria</taxon>
        <taxon>Pseudomonadati</taxon>
        <taxon>Pseudomonadota</taxon>
        <taxon>Gammaproteobacteria</taxon>
        <taxon>Steroidobacterales</taxon>
        <taxon>Steroidobacteraceae</taxon>
        <taxon>Steroidobacter</taxon>
    </lineage>
</organism>
<dbReference type="SUPFAM" id="SSF161098">
    <property type="entry name" value="MetI-like"/>
    <property type="match status" value="2"/>
</dbReference>
<evidence type="ECO:0000256" key="8">
    <source>
        <dbReference type="RuleBase" id="RU363032"/>
    </source>
</evidence>
<feature type="transmembrane region" description="Helical" evidence="8">
    <location>
        <begin position="135"/>
        <end position="157"/>
    </location>
</feature>
<keyword evidence="7 8" id="KW-0472">Membrane</keyword>
<evidence type="ECO:0000313" key="11">
    <source>
        <dbReference type="Proteomes" id="UP000661077"/>
    </source>
</evidence>
<name>A0ABS1X413_9GAMM</name>
<dbReference type="InterPro" id="IPR000515">
    <property type="entry name" value="MetI-like"/>
</dbReference>